<dbReference type="Gene3D" id="2.120.10.70">
    <property type="entry name" value="Fucose-specific lectin"/>
    <property type="match status" value="2"/>
</dbReference>
<keyword evidence="2" id="KW-0812">Transmembrane</keyword>
<dbReference type="OMA" id="NAWDGWI"/>
<gene>
    <name evidence="3" type="ORF">CBR_g12234</name>
</gene>
<evidence type="ECO:0000256" key="2">
    <source>
        <dbReference type="SAM" id="Phobius"/>
    </source>
</evidence>
<keyword evidence="4" id="KW-1185">Reference proteome</keyword>
<dbReference type="SUPFAM" id="SSF89372">
    <property type="entry name" value="Fucose-specific lectin"/>
    <property type="match status" value="2"/>
</dbReference>
<feature type="compositionally biased region" description="Gly residues" evidence="1">
    <location>
        <begin position="543"/>
        <end position="555"/>
    </location>
</feature>
<keyword evidence="2" id="KW-1133">Transmembrane helix</keyword>
<comment type="caution">
    <text evidence="3">The sequence shown here is derived from an EMBL/GenBank/DDBJ whole genome shotgun (WGS) entry which is preliminary data.</text>
</comment>
<keyword evidence="2" id="KW-0472">Membrane</keyword>
<dbReference type="AlphaFoldDB" id="A0A388KRG4"/>
<protein>
    <submittedName>
        <fullName evidence="3">Uncharacterized protein</fullName>
    </submittedName>
</protein>
<proteinExistence type="predicted"/>
<evidence type="ECO:0000313" key="3">
    <source>
        <dbReference type="EMBL" id="GBG72661.1"/>
    </source>
</evidence>
<feature type="region of interest" description="Disordered" evidence="1">
    <location>
        <begin position="89"/>
        <end position="125"/>
    </location>
</feature>
<feature type="compositionally biased region" description="Basic and acidic residues" evidence="1">
    <location>
        <begin position="953"/>
        <end position="977"/>
    </location>
</feature>
<accession>A0A388KRG4</accession>
<dbReference type="Gramene" id="GBG72661">
    <property type="protein sequence ID" value="GBG72661"/>
    <property type="gene ID" value="CBR_g12234"/>
</dbReference>
<dbReference type="OrthoDB" id="66678at2759"/>
<evidence type="ECO:0000313" key="4">
    <source>
        <dbReference type="Proteomes" id="UP000265515"/>
    </source>
</evidence>
<dbReference type="STRING" id="69332.A0A388KRG4"/>
<reference evidence="3 4" key="1">
    <citation type="journal article" date="2018" name="Cell">
        <title>The Chara Genome: Secondary Complexity and Implications for Plant Terrestrialization.</title>
        <authorList>
            <person name="Nishiyama T."/>
            <person name="Sakayama H."/>
            <person name="Vries J.D."/>
            <person name="Buschmann H."/>
            <person name="Saint-Marcoux D."/>
            <person name="Ullrich K.K."/>
            <person name="Haas F.B."/>
            <person name="Vanderstraeten L."/>
            <person name="Becker D."/>
            <person name="Lang D."/>
            <person name="Vosolsobe S."/>
            <person name="Rombauts S."/>
            <person name="Wilhelmsson P.K.I."/>
            <person name="Janitza P."/>
            <person name="Kern R."/>
            <person name="Heyl A."/>
            <person name="Rumpler F."/>
            <person name="Villalobos L.I.A.C."/>
            <person name="Clay J.M."/>
            <person name="Skokan R."/>
            <person name="Toyoda A."/>
            <person name="Suzuki Y."/>
            <person name="Kagoshima H."/>
            <person name="Schijlen E."/>
            <person name="Tajeshwar N."/>
            <person name="Catarino B."/>
            <person name="Hetherington A.J."/>
            <person name="Saltykova A."/>
            <person name="Bonnot C."/>
            <person name="Breuninger H."/>
            <person name="Symeonidi A."/>
            <person name="Radhakrishnan G.V."/>
            <person name="Van Nieuwerburgh F."/>
            <person name="Deforce D."/>
            <person name="Chang C."/>
            <person name="Karol K.G."/>
            <person name="Hedrich R."/>
            <person name="Ulvskov P."/>
            <person name="Glockner G."/>
            <person name="Delwiche C.F."/>
            <person name="Petrasek J."/>
            <person name="Van de Peer Y."/>
            <person name="Friml J."/>
            <person name="Beilby M."/>
            <person name="Dolan L."/>
            <person name="Kohara Y."/>
            <person name="Sugano S."/>
            <person name="Fujiyama A."/>
            <person name="Delaux P.-M."/>
            <person name="Quint M."/>
            <person name="TheiBen G."/>
            <person name="Hagemann M."/>
            <person name="Harholt J."/>
            <person name="Dunand C."/>
            <person name="Zachgo S."/>
            <person name="Langdale J."/>
            <person name="Maumus F."/>
            <person name="Straeten D.V.D."/>
            <person name="Gould S.B."/>
            <person name="Rensing S.A."/>
        </authorList>
    </citation>
    <scope>NUCLEOTIDE SEQUENCE [LARGE SCALE GENOMIC DNA]</scope>
    <source>
        <strain evidence="3 4">S276</strain>
    </source>
</reference>
<name>A0A388KRG4_CHABU</name>
<feature type="transmembrane region" description="Helical" evidence="2">
    <location>
        <begin position="12"/>
        <end position="31"/>
    </location>
</feature>
<dbReference type="EMBL" id="BFEA01000169">
    <property type="protein sequence ID" value="GBG72661.1"/>
    <property type="molecule type" value="Genomic_DNA"/>
</dbReference>
<dbReference type="Proteomes" id="UP000265515">
    <property type="component" value="Unassembled WGS sequence"/>
</dbReference>
<feature type="compositionally biased region" description="Basic and acidic residues" evidence="1">
    <location>
        <begin position="882"/>
        <end position="911"/>
    </location>
</feature>
<feature type="region of interest" description="Disordered" evidence="1">
    <location>
        <begin position="875"/>
        <end position="989"/>
    </location>
</feature>
<dbReference type="PANTHER" id="PTHR36893:SF1">
    <property type="entry name" value="BULB-TYPE LECTIN DOMAIN-CONTAINING PROTEIN"/>
    <property type="match status" value="1"/>
</dbReference>
<dbReference type="PANTHER" id="PTHR36893">
    <property type="entry name" value="OS01G0275950 PROTEIN"/>
    <property type="match status" value="1"/>
</dbReference>
<organism evidence="3 4">
    <name type="scientific">Chara braunii</name>
    <name type="common">Braun's stonewort</name>
    <dbReference type="NCBI Taxonomy" id="69332"/>
    <lineage>
        <taxon>Eukaryota</taxon>
        <taxon>Viridiplantae</taxon>
        <taxon>Streptophyta</taxon>
        <taxon>Charophyceae</taxon>
        <taxon>Charales</taxon>
        <taxon>Characeae</taxon>
        <taxon>Chara</taxon>
    </lineage>
</organism>
<evidence type="ECO:0000256" key="1">
    <source>
        <dbReference type="SAM" id="MobiDB-lite"/>
    </source>
</evidence>
<feature type="region of interest" description="Disordered" evidence="1">
    <location>
        <begin position="531"/>
        <end position="596"/>
    </location>
</feature>
<feature type="compositionally biased region" description="Basic and acidic residues" evidence="1">
    <location>
        <begin position="89"/>
        <end position="118"/>
    </location>
</feature>
<sequence>MKQRRGYRRNWADLLMLMLGFFGPMCVAFLVPSFPVAGHDFRTWGELDLRSVLQSTEGFWSYDRASNSWNPVDITHLLLESGGGVRAEEEVEGKVGQKSNSKGESKVHGEQEDGRELANESSSSGRYRSGLFLFNSATVSMAKFLETSLWMVGQSGSIFERYWNGIQWVYIPHDLPNVAGKAEAVMAINRTVVATSRAGILYQLQMQDRQLVWKQCSPYLPGGFGNVSDVVTLQGAGKLSNDGSRLYFAASDGSLLELISISPPLKWAYHRKPSVSDGIAAIVDAGGLRQQSVFVVSMRGDLFEFDSSSKTPWRNHTRVGSPIENFPLAPCPGVLIKDLWTLESTSLFLLTKEGMLVERFNRGSAWRWLLHKAPADMKISRSLGVVLPSDQNDGKGPSLFLSSEQGAIWEYSPLKSRVGSLGKQQSAGGAVAAAWLKHGSPGDDSVMPDVPGVLLSPWRMFFPLRDGRLGELHLQGTGGMLTGPTYAASQNQPASRRPTGNYTWTIIEVPETEGGNAEYCSSSAGPANCLEGTHQWGERGWSNRGGGSDQGGSGGSSSPSMRRRGWGSKHHESGGSKRAGAGNGGGDENEDVDGDAAVPSVNTRASMAAPVMGGMAGVFKMRLIQHDTSMFLVMDDGVVAERYFNGESWVWINHENSSPIAALTAVYNGSVLGFDKSGCIQLRERHGSNLRWHNVSSEDARMPRITSGAPLDDIPGKPRPVTTDDAIFFVDENGELLELLVALRLLSWRNCGKPAGVPIAAILDAEVLRLRVVFVVGTDGLLYEYNRVTEQWKQHKQPSHIRLSPLPAAVMRPSLQSMIGSLFMRAEDGGMVEWRWDDMEAWRWVEHGYMVENVSIATAPGPRYSWQWIDHNYPGEGSLDGEQERQQLERSKGFGEDEGDAKDGTGLDKRTCSIGTSKATSDRGDGKNIDLVNDDNTASRVEEHGHCSFPEQEGQREEPDGTGCRDAELLDAKDPDTHASSPTYRGKSSPMEAKFVWNKEGLTILNYGNCNPEVAPVRAMAMSERVIVFYLKDKRLAEWEMHGEGGGSGSWAVIASTPESNCFDAQLDAAEVMEMGIGMGE</sequence>